<feature type="region of interest" description="Disordered" evidence="1">
    <location>
        <begin position="1"/>
        <end position="21"/>
    </location>
</feature>
<dbReference type="OrthoDB" id="3893071at2759"/>
<feature type="compositionally biased region" description="Basic residues" evidence="1">
    <location>
        <begin position="1"/>
        <end position="10"/>
    </location>
</feature>
<protein>
    <recommendedName>
        <fullName evidence="4">BTB domain-containing protein</fullName>
    </recommendedName>
</protein>
<dbReference type="HOGENOM" id="CLU_033082_3_2_1"/>
<dbReference type="EMBL" id="KL197721">
    <property type="protein sequence ID" value="KDQ56559.1"/>
    <property type="molecule type" value="Genomic_DNA"/>
</dbReference>
<gene>
    <name evidence="2" type="ORF">JAAARDRAFT_131792</name>
</gene>
<evidence type="ECO:0000313" key="2">
    <source>
        <dbReference type="EMBL" id="KDQ56559.1"/>
    </source>
</evidence>
<reference evidence="3" key="1">
    <citation type="journal article" date="2014" name="Proc. Natl. Acad. Sci. U.S.A.">
        <title>Extensive sampling of basidiomycete genomes demonstrates inadequacy of the white-rot/brown-rot paradigm for wood decay fungi.</title>
        <authorList>
            <person name="Riley R."/>
            <person name="Salamov A.A."/>
            <person name="Brown D.W."/>
            <person name="Nagy L.G."/>
            <person name="Floudas D."/>
            <person name="Held B.W."/>
            <person name="Levasseur A."/>
            <person name="Lombard V."/>
            <person name="Morin E."/>
            <person name="Otillar R."/>
            <person name="Lindquist E.A."/>
            <person name="Sun H."/>
            <person name="LaButti K.M."/>
            <person name="Schmutz J."/>
            <person name="Jabbour D."/>
            <person name="Luo H."/>
            <person name="Baker S.E."/>
            <person name="Pisabarro A.G."/>
            <person name="Walton J.D."/>
            <person name="Blanchette R.A."/>
            <person name="Henrissat B."/>
            <person name="Martin F."/>
            <person name="Cullen D."/>
            <person name="Hibbett D.S."/>
            <person name="Grigoriev I.V."/>
        </authorList>
    </citation>
    <scope>NUCLEOTIDE SEQUENCE [LARGE SCALE GENOMIC DNA]</scope>
    <source>
        <strain evidence="3">MUCL 33604</strain>
    </source>
</reference>
<sequence>DAKPPKKRARTTSSRAEDDIPADSKYYPPEIWYDDGNVILIAEDTVFKVFMGFLSDVSRVFAKKLSAPSTDKPMGGCRVLKLTDSAEDITHLLKALHKRRHPFAVVRAVLRLGRKYGIDDLREDAIAILRADFPDTLYGCLQISRDGWQAIDGRRGTEIEAIRLAREIGLLKILPVAFYFGSQYDPPKVVELALHGITQDNGTVVKLSTNDQARLLNGRERLIRAQAKYSFAWLDSDDGCVASKKEGCRRAKAQLLRKLWYPFPKVVALLSWDKDWESGLCTGCIVTAKDAFEDGQMQVWDELPDIFDLLPWGELANHDDGSTSDSSSW</sequence>
<dbReference type="AlphaFoldDB" id="A0A067PP59"/>
<dbReference type="Proteomes" id="UP000027265">
    <property type="component" value="Unassembled WGS sequence"/>
</dbReference>
<evidence type="ECO:0000313" key="3">
    <source>
        <dbReference type="Proteomes" id="UP000027265"/>
    </source>
</evidence>
<proteinExistence type="predicted"/>
<evidence type="ECO:0000256" key="1">
    <source>
        <dbReference type="SAM" id="MobiDB-lite"/>
    </source>
</evidence>
<dbReference type="InParanoid" id="A0A067PP59"/>
<name>A0A067PP59_9AGAM</name>
<evidence type="ECO:0008006" key="4">
    <source>
        <dbReference type="Google" id="ProtNLM"/>
    </source>
</evidence>
<keyword evidence="3" id="KW-1185">Reference proteome</keyword>
<dbReference type="STRING" id="933084.A0A067PP59"/>
<organism evidence="2 3">
    <name type="scientific">Jaapia argillacea MUCL 33604</name>
    <dbReference type="NCBI Taxonomy" id="933084"/>
    <lineage>
        <taxon>Eukaryota</taxon>
        <taxon>Fungi</taxon>
        <taxon>Dikarya</taxon>
        <taxon>Basidiomycota</taxon>
        <taxon>Agaricomycotina</taxon>
        <taxon>Agaricomycetes</taxon>
        <taxon>Agaricomycetidae</taxon>
        <taxon>Jaapiales</taxon>
        <taxon>Jaapiaceae</taxon>
        <taxon>Jaapia</taxon>
    </lineage>
</organism>
<accession>A0A067PP59</accession>
<feature type="non-terminal residue" evidence="2">
    <location>
        <position position="1"/>
    </location>
</feature>